<reference evidence="3" key="2">
    <citation type="submission" date="2015-05" db="EMBL/GenBank/DDBJ databases">
        <title>Complete genome sequence of Corynebacterium mustelae DSM 45274, isolated from various tissues of a male ferret with lethal sepsis.</title>
        <authorList>
            <person name="Ruckert C."/>
            <person name="Albersmeier A."/>
            <person name="Winkler A."/>
            <person name="Tauch A."/>
        </authorList>
    </citation>
    <scope>NUCLEOTIDE SEQUENCE [LARGE SCALE GENOMIC DNA]</scope>
    <source>
        <strain evidence="3">DSM 45274</strain>
    </source>
</reference>
<proteinExistence type="predicted"/>
<dbReference type="Proteomes" id="UP000035199">
    <property type="component" value="Chromosome"/>
</dbReference>
<dbReference type="SUPFAM" id="SSF46785">
    <property type="entry name" value="Winged helix' DNA-binding domain"/>
    <property type="match status" value="1"/>
</dbReference>
<dbReference type="InterPro" id="IPR036388">
    <property type="entry name" value="WH-like_DNA-bd_sf"/>
</dbReference>
<dbReference type="Pfam" id="PF10400">
    <property type="entry name" value="Vir_act_alpha_C"/>
    <property type="match status" value="1"/>
</dbReference>
<evidence type="ECO:0000313" key="2">
    <source>
        <dbReference type="EMBL" id="AKK05055.1"/>
    </source>
</evidence>
<dbReference type="PATRIC" id="fig|571915.4.peg.757"/>
<dbReference type="AlphaFoldDB" id="A0A0G3GWX4"/>
<keyword evidence="3" id="KW-1185">Reference proteome</keyword>
<protein>
    <submittedName>
        <fullName evidence="2">Putative transcriptional regulator</fullName>
    </submittedName>
</protein>
<dbReference type="Gene3D" id="1.10.10.10">
    <property type="entry name" value="Winged helix-like DNA-binding domain superfamily/Winged helix DNA-binding domain"/>
    <property type="match status" value="1"/>
</dbReference>
<gene>
    <name evidence="2" type="ORF">CMUST_03555</name>
</gene>
<feature type="domain" description="Transcription regulator PadR C-terminal" evidence="1">
    <location>
        <begin position="93"/>
        <end position="169"/>
    </location>
</feature>
<dbReference type="EMBL" id="CP011542">
    <property type="protein sequence ID" value="AKK05055.1"/>
    <property type="molecule type" value="Genomic_DNA"/>
</dbReference>
<dbReference type="OrthoDB" id="3746369at2"/>
<dbReference type="InterPro" id="IPR036390">
    <property type="entry name" value="WH_DNA-bd_sf"/>
</dbReference>
<evidence type="ECO:0000259" key="1">
    <source>
        <dbReference type="Pfam" id="PF10400"/>
    </source>
</evidence>
<sequence length="178" mass="20081">MSYVILGLLHIARMSLYDLTKAFESGVSLFYGSSAGSIKRSLNNLLSDGAIRVSKQEPGARGRKEYAITNIGRQRFGEWMRGEIEGDFDSAALARLYFLGFVEAEDRRDILIRMQERALADLERLAMVEREVSKALSNVPNDLRDVAAYQKATLDYGLSAMQHTYDWFTNLANKSLEN</sequence>
<dbReference type="InterPro" id="IPR018309">
    <property type="entry name" value="Tscrpt_reg_PadR_C"/>
</dbReference>
<dbReference type="RefSeq" id="WP_047261347.1">
    <property type="nucleotide sequence ID" value="NZ_CP011542.1"/>
</dbReference>
<reference evidence="2 3" key="1">
    <citation type="journal article" date="2015" name="Genome Announc.">
        <title>Complete Genome Sequence of the Type Strain Corynebacterium mustelae DSM 45274, Isolated from Various Tissues of a Male Ferret with Lethal Sepsis.</title>
        <authorList>
            <person name="Ruckert C."/>
            <person name="Eimer J."/>
            <person name="Winkler A."/>
            <person name="Tauch A."/>
        </authorList>
    </citation>
    <scope>NUCLEOTIDE SEQUENCE [LARGE SCALE GENOMIC DNA]</scope>
    <source>
        <strain evidence="2 3">DSM 45274</strain>
    </source>
</reference>
<dbReference type="PANTHER" id="PTHR43252">
    <property type="entry name" value="TRANSCRIPTIONAL REGULATOR YQJI"/>
    <property type="match status" value="1"/>
</dbReference>
<evidence type="ECO:0000313" key="3">
    <source>
        <dbReference type="Proteomes" id="UP000035199"/>
    </source>
</evidence>
<accession>A0A0G3GWX4</accession>
<dbReference type="KEGG" id="cmv:CMUST_03555"/>
<name>A0A0G3GWX4_9CORY</name>
<organism evidence="2 3">
    <name type="scientific">Corynebacterium mustelae</name>
    <dbReference type="NCBI Taxonomy" id="571915"/>
    <lineage>
        <taxon>Bacteria</taxon>
        <taxon>Bacillati</taxon>
        <taxon>Actinomycetota</taxon>
        <taxon>Actinomycetes</taxon>
        <taxon>Mycobacteriales</taxon>
        <taxon>Corynebacteriaceae</taxon>
        <taxon>Corynebacterium</taxon>
    </lineage>
</organism>
<dbReference type="STRING" id="571915.CMUST_03555"/>
<dbReference type="PANTHER" id="PTHR43252:SF2">
    <property type="entry name" value="TRANSCRIPTION REGULATOR, PADR-LIKE FAMILY"/>
    <property type="match status" value="1"/>
</dbReference>